<dbReference type="Pfam" id="PF03446">
    <property type="entry name" value="NAD_binding_2"/>
    <property type="match status" value="1"/>
</dbReference>
<sequence>MKIGFMGLGAIGTPMAARIADAGYRLSVWNRSPAKVAELTAQGAQQAATPAALADSCDVLCICVTGVEALEDVVFGAAGVARSRTPPAYVVDHSTVPMGDTRGMAVRLEEATGSIWVDAPVSGGIVGAERGTLAAFVGGPEHAVDAVRPVLACFCDNITHMGPTGTGQATKACNQMIGF</sequence>
<dbReference type="EMBL" id="SMUV01000024">
    <property type="protein sequence ID" value="TDK53399.1"/>
    <property type="molecule type" value="Genomic_DNA"/>
</dbReference>
<dbReference type="PANTHER" id="PTHR43060:SF15">
    <property type="entry name" value="3-HYDROXYISOBUTYRATE DEHYDROGENASE-LIKE 1, MITOCHONDRIAL-RELATED"/>
    <property type="match status" value="1"/>
</dbReference>
<organism evidence="2 3">
    <name type="scientific">Antarcticimicrobium luteum</name>
    <dbReference type="NCBI Taxonomy" id="2547397"/>
    <lineage>
        <taxon>Bacteria</taxon>
        <taxon>Pseudomonadati</taxon>
        <taxon>Pseudomonadota</taxon>
        <taxon>Alphaproteobacteria</taxon>
        <taxon>Rhodobacterales</taxon>
        <taxon>Paracoccaceae</taxon>
        <taxon>Antarcticimicrobium</taxon>
    </lineage>
</organism>
<dbReference type="RefSeq" id="WP_133357831.1">
    <property type="nucleotide sequence ID" value="NZ_SMUV01000024.1"/>
</dbReference>
<dbReference type="PANTHER" id="PTHR43060">
    <property type="entry name" value="3-HYDROXYISOBUTYRATE DEHYDROGENASE-LIKE 1, MITOCHONDRIAL-RELATED"/>
    <property type="match status" value="1"/>
</dbReference>
<dbReference type="InterPro" id="IPR036291">
    <property type="entry name" value="NAD(P)-bd_dom_sf"/>
</dbReference>
<reference evidence="2 3" key="1">
    <citation type="submission" date="2019-03" db="EMBL/GenBank/DDBJ databases">
        <title>Ruegeria lutea sp. nov., a novel strain, isolated from marine sediment, the Masan Bay, South Korea.</title>
        <authorList>
            <person name="Kim J."/>
            <person name="Kim D.-Y."/>
            <person name="Lee S.-S."/>
        </authorList>
    </citation>
    <scope>NUCLEOTIDE SEQUENCE [LARGE SCALE GENOMIC DNA]</scope>
    <source>
        <strain evidence="2 3">318-1</strain>
    </source>
</reference>
<dbReference type="SUPFAM" id="SSF51735">
    <property type="entry name" value="NAD(P)-binding Rossmann-fold domains"/>
    <property type="match status" value="1"/>
</dbReference>
<dbReference type="Gene3D" id="3.40.50.720">
    <property type="entry name" value="NAD(P)-binding Rossmann-like Domain"/>
    <property type="match status" value="1"/>
</dbReference>
<name>A0A4R5VJ18_9RHOB</name>
<dbReference type="OrthoDB" id="9812907at2"/>
<protein>
    <submittedName>
        <fullName evidence="2">NAD(P)-dependent oxidoreductase</fullName>
    </submittedName>
</protein>
<dbReference type="AlphaFoldDB" id="A0A4R5VJ18"/>
<evidence type="ECO:0000313" key="2">
    <source>
        <dbReference type="EMBL" id="TDK53399.1"/>
    </source>
</evidence>
<evidence type="ECO:0000259" key="1">
    <source>
        <dbReference type="Pfam" id="PF03446"/>
    </source>
</evidence>
<comment type="caution">
    <text evidence="2">The sequence shown here is derived from an EMBL/GenBank/DDBJ whole genome shotgun (WGS) entry which is preliminary data.</text>
</comment>
<dbReference type="GO" id="GO:0050661">
    <property type="term" value="F:NADP binding"/>
    <property type="evidence" value="ECO:0007669"/>
    <property type="project" value="InterPro"/>
</dbReference>
<evidence type="ECO:0000313" key="3">
    <source>
        <dbReference type="Proteomes" id="UP000295301"/>
    </source>
</evidence>
<accession>A0A4R5VJ18</accession>
<proteinExistence type="predicted"/>
<keyword evidence="3" id="KW-1185">Reference proteome</keyword>
<gene>
    <name evidence="2" type="ORF">E1832_00475</name>
</gene>
<feature type="non-terminal residue" evidence="2">
    <location>
        <position position="179"/>
    </location>
</feature>
<dbReference type="InterPro" id="IPR006115">
    <property type="entry name" value="6PGDH_NADP-bd"/>
</dbReference>
<dbReference type="Proteomes" id="UP000295301">
    <property type="component" value="Unassembled WGS sequence"/>
</dbReference>
<feature type="domain" description="6-phosphogluconate dehydrogenase NADP-binding" evidence="1">
    <location>
        <begin position="2"/>
        <end position="162"/>
    </location>
</feature>